<name>H4GJG4_9LACO</name>
<dbReference type="Proteomes" id="UP000004567">
    <property type="component" value="Unassembled WGS sequence"/>
</dbReference>
<proteinExistence type="predicted"/>
<feature type="transmembrane region" description="Helical" evidence="1">
    <location>
        <begin position="152"/>
        <end position="175"/>
    </location>
</feature>
<accession>H4GJG4</accession>
<dbReference type="AlphaFoldDB" id="H4GJG4"/>
<keyword evidence="1" id="KW-0812">Transmembrane</keyword>
<keyword evidence="1" id="KW-1133">Transmembrane helix</keyword>
<dbReference type="EMBL" id="AICN01000038">
    <property type="protein sequence ID" value="EHS86718.1"/>
    <property type="molecule type" value="Genomic_DNA"/>
</dbReference>
<feature type="transmembrane region" description="Helical" evidence="1">
    <location>
        <begin position="181"/>
        <end position="201"/>
    </location>
</feature>
<feature type="transmembrane region" description="Helical" evidence="1">
    <location>
        <begin position="98"/>
        <end position="115"/>
    </location>
</feature>
<feature type="transmembrane region" description="Helical" evidence="1">
    <location>
        <begin position="12"/>
        <end position="31"/>
    </location>
</feature>
<evidence type="ECO:0000313" key="2">
    <source>
        <dbReference type="EMBL" id="EHS86718.1"/>
    </source>
</evidence>
<comment type="caution">
    <text evidence="2">The sequence shown here is derived from an EMBL/GenBank/DDBJ whole genome shotgun (WGS) entry which is preliminary data.</text>
</comment>
<feature type="non-terminal residue" evidence="2">
    <location>
        <position position="203"/>
    </location>
</feature>
<organism evidence="2 3">
    <name type="scientific">Limosilactobacillus gastricus PS3</name>
    <dbReference type="NCBI Taxonomy" id="1144300"/>
    <lineage>
        <taxon>Bacteria</taxon>
        <taxon>Bacillati</taxon>
        <taxon>Bacillota</taxon>
        <taxon>Bacilli</taxon>
        <taxon>Lactobacillales</taxon>
        <taxon>Lactobacillaceae</taxon>
        <taxon>Limosilactobacillus</taxon>
    </lineage>
</organism>
<dbReference type="STRING" id="1144300.PS3_20233"/>
<evidence type="ECO:0000256" key="1">
    <source>
        <dbReference type="SAM" id="Phobius"/>
    </source>
</evidence>
<protein>
    <recommendedName>
        <fullName evidence="4">Membrane protein 6-pyruvoyl-tetrahydropterin synthase-related domain-containing protein</fullName>
    </recommendedName>
</protein>
<evidence type="ECO:0000313" key="3">
    <source>
        <dbReference type="Proteomes" id="UP000004567"/>
    </source>
</evidence>
<gene>
    <name evidence="2" type="ORF">PS3_20233</name>
</gene>
<feature type="transmembrane region" description="Helical" evidence="1">
    <location>
        <begin position="121"/>
        <end position="140"/>
    </location>
</feature>
<evidence type="ECO:0008006" key="4">
    <source>
        <dbReference type="Google" id="ProtNLM"/>
    </source>
</evidence>
<keyword evidence="1" id="KW-0472">Membrane</keyword>
<sequence length="203" mass="23358">MADKLKIKGSGIAILALYSAIALLFIFPVLHGKSLIYGGDMLYHLRRINELSIDIKHGNLYPYLYAYDFKNFLFPGGIFYPQITLLPFSILKVFFGGYFIPIIFGWWFYTLITLLNTHLVVYRYSGNLLQAIFSSVIYSFSTYRAIDVWHRFALGEALSMCFLPLVIYGIYSIVYGNDREWPFLSIGLGFTIFSHVLSTYLDV</sequence>
<reference evidence="2 3" key="1">
    <citation type="journal article" date="2013" name="Genome Announc.">
        <title>Genome Sequence of Lactobacillus gastricus PS3, a Strain Isolated from Human Milk.</title>
        <authorList>
            <person name="Martin V."/>
            <person name="Cardenas N."/>
            <person name="Jimenez E."/>
            <person name="Maldonado A."/>
            <person name="Rodriguez J.M."/>
            <person name="Fernandez L."/>
        </authorList>
    </citation>
    <scope>NUCLEOTIDE SEQUENCE [LARGE SCALE GENOMIC DNA]</scope>
    <source>
        <strain evidence="2 3">PS3</strain>
    </source>
</reference>